<feature type="repeat" description="WD" evidence="3">
    <location>
        <begin position="446"/>
        <end position="477"/>
    </location>
</feature>
<evidence type="ECO:0000256" key="4">
    <source>
        <dbReference type="SAM" id="Coils"/>
    </source>
</evidence>
<name>A0A7S2QUN2_9CHLO</name>
<dbReference type="InterPro" id="IPR015943">
    <property type="entry name" value="WD40/YVTN_repeat-like_dom_sf"/>
</dbReference>
<dbReference type="Gene3D" id="2.130.10.10">
    <property type="entry name" value="YVTN repeat-like/Quinoprotein amine dehydrogenase"/>
    <property type="match status" value="2"/>
</dbReference>
<dbReference type="SMART" id="SM00320">
    <property type="entry name" value="WD40"/>
    <property type="match status" value="7"/>
</dbReference>
<gene>
    <name evidence="5" type="ORF">CCHL1392_LOCUS523</name>
</gene>
<accession>A0A7S2QUN2</accession>
<dbReference type="SUPFAM" id="SSF50978">
    <property type="entry name" value="WD40 repeat-like"/>
    <property type="match status" value="1"/>
</dbReference>
<evidence type="ECO:0000256" key="1">
    <source>
        <dbReference type="ARBA" id="ARBA00022574"/>
    </source>
</evidence>
<dbReference type="PANTHER" id="PTHR19848">
    <property type="entry name" value="WD40 REPEAT PROTEIN"/>
    <property type="match status" value="1"/>
</dbReference>
<feature type="repeat" description="WD" evidence="3">
    <location>
        <begin position="306"/>
        <end position="347"/>
    </location>
</feature>
<sequence length="627" mass="67196">MQCPAPEWIYKNVRSALVEVYSAQTAPFTAIFQEHMQCLQQLHELQVRLRQLDKEGVELREENAELHRRLNKLEELGVQDLAVQLEAARTSNAELEREVSKLLRSKTSLLEELMAASGDVSAARRQAEEDKAAAEKWRAEAEDLSARLATTTAELQHEVAARTAAASEVEGAAAAKEAALAETEQLRGENARLVRHLVQLKEKEIERMNEINKMHEEMLQQAAMMRKEAAADREAAEMIRARLAADRGAAAGSGSGSPPAAAPAGAPVDVAAGYDRISLKDLMDLPGGRNIASCQRVLPKAPYRSTTVHKGGCSSLASQIPGHLIASCGMDRVVQLWDSNSQDSSTGPFITLSGMTGSINGVTFTCDGNQLLAAGSDKSMILWDVASGHNCHTLTGHSASVTGVAANPLDNRLAASCADDRCIKLWDLSRGFSVRSIPCTKMPNCISISRDGNNILTGHLDGTLCMWDARQARASSTSPIFEKKQHTQAICDVSPTNVDSLLLVASRDNSVCMVDVRNMGVTRVFKAPQMTVGTIGSLGRGHCHIEMSVDGRFLGVGSAEGGVYVWDLNAPSSKAATNPATGLATVSTSTVLRHHKEAVVAVSWNNDVSSLVTADKAGVVAFWSLVG</sequence>
<keyword evidence="2" id="KW-0677">Repeat</keyword>
<evidence type="ECO:0000313" key="5">
    <source>
        <dbReference type="EMBL" id="CAD9651633.1"/>
    </source>
</evidence>
<feature type="repeat" description="WD" evidence="3">
    <location>
        <begin position="592"/>
        <end position="627"/>
    </location>
</feature>
<evidence type="ECO:0008006" key="6">
    <source>
        <dbReference type="Google" id="ProtNLM"/>
    </source>
</evidence>
<dbReference type="InterPro" id="IPR036322">
    <property type="entry name" value="WD40_repeat_dom_sf"/>
</dbReference>
<dbReference type="PANTHER" id="PTHR19848:SF8">
    <property type="entry name" value="F-BOX AND WD REPEAT DOMAIN CONTAINING 7"/>
    <property type="match status" value="1"/>
</dbReference>
<dbReference type="PROSITE" id="PS00678">
    <property type="entry name" value="WD_REPEATS_1"/>
    <property type="match status" value="2"/>
</dbReference>
<reference evidence="5" key="1">
    <citation type="submission" date="2021-01" db="EMBL/GenBank/DDBJ databases">
        <authorList>
            <person name="Corre E."/>
            <person name="Pelletier E."/>
            <person name="Niang G."/>
            <person name="Scheremetjew M."/>
            <person name="Finn R."/>
            <person name="Kale V."/>
            <person name="Holt S."/>
            <person name="Cochrane G."/>
            <person name="Meng A."/>
            <person name="Brown T."/>
            <person name="Cohen L."/>
        </authorList>
    </citation>
    <scope>NUCLEOTIDE SEQUENCE</scope>
    <source>
        <strain evidence="5">SAG 11-48b</strain>
    </source>
</reference>
<feature type="repeat" description="WD" evidence="3">
    <location>
        <begin position="394"/>
        <end position="436"/>
    </location>
</feature>
<dbReference type="Pfam" id="PF00400">
    <property type="entry name" value="WD40"/>
    <property type="match status" value="4"/>
</dbReference>
<evidence type="ECO:0000256" key="2">
    <source>
        <dbReference type="ARBA" id="ARBA00022737"/>
    </source>
</evidence>
<dbReference type="CDD" id="cd00200">
    <property type="entry name" value="WD40"/>
    <property type="match status" value="1"/>
</dbReference>
<dbReference type="InterPro" id="IPR001680">
    <property type="entry name" value="WD40_rpt"/>
</dbReference>
<dbReference type="InterPro" id="IPR019775">
    <property type="entry name" value="WD40_repeat_CS"/>
</dbReference>
<dbReference type="EMBL" id="HBHD01000979">
    <property type="protein sequence ID" value="CAD9651633.1"/>
    <property type="molecule type" value="Transcribed_RNA"/>
</dbReference>
<keyword evidence="1 3" id="KW-0853">WD repeat</keyword>
<feature type="coiled-coil region" evidence="4">
    <location>
        <begin position="183"/>
        <end position="228"/>
    </location>
</feature>
<organism evidence="5">
    <name type="scientific">Chlamydomonas chlamydogama</name>
    <dbReference type="NCBI Taxonomy" id="225041"/>
    <lineage>
        <taxon>Eukaryota</taxon>
        <taxon>Viridiplantae</taxon>
        <taxon>Chlorophyta</taxon>
        <taxon>core chlorophytes</taxon>
        <taxon>Chlorophyceae</taxon>
        <taxon>CS clade</taxon>
        <taxon>Chlamydomonadales</taxon>
        <taxon>Chlamydomonadaceae</taxon>
        <taxon>Chlamydomonas</taxon>
    </lineage>
</organism>
<dbReference type="PROSITE" id="PS50294">
    <property type="entry name" value="WD_REPEATS_REGION"/>
    <property type="match status" value="3"/>
</dbReference>
<feature type="coiled-coil region" evidence="4">
    <location>
        <begin position="35"/>
        <end position="154"/>
    </location>
</feature>
<protein>
    <recommendedName>
        <fullName evidence="6">Autophagy-related protein 16 domain-containing protein</fullName>
    </recommendedName>
</protein>
<proteinExistence type="predicted"/>
<feature type="repeat" description="WD" evidence="3">
    <location>
        <begin position="352"/>
        <end position="393"/>
    </location>
</feature>
<keyword evidence="4" id="KW-0175">Coiled coil</keyword>
<dbReference type="AlphaFoldDB" id="A0A7S2QUN2"/>
<evidence type="ECO:0000256" key="3">
    <source>
        <dbReference type="PROSITE-ProRule" id="PRU00221"/>
    </source>
</evidence>
<dbReference type="PROSITE" id="PS50082">
    <property type="entry name" value="WD_REPEATS_2"/>
    <property type="match status" value="5"/>
</dbReference>